<gene>
    <name evidence="1" type="ORF">CHYS00102_LOCUS12522</name>
</gene>
<protein>
    <submittedName>
        <fullName evidence="1">Uncharacterized protein</fullName>
    </submittedName>
</protein>
<organism evidence="1">
    <name type="scientific">Corethron hystrix</name>
    <dbReference type="NCBI Taxonomy" id="216773"/>
    <lineage>
        <taxon>Eukaryota</taxon>
        <taxon>Sar</taxon>
        <taxon>Stramenopiles</taxon>
        <taxon>Ochrophyta</taxon>
        <taxon>Bacillariophyta</taxon>
        <taxon>Coscinodiscophyceae</taxon>
        <taxon>Corethrophycidae</taxon>
        <taxon>Corethrales</taxon>
        <taxon>Corethraceae</taxon>
        <taxon>Corethron</taxon>
    </lineage>
</organism>
<evidence type="ECO:0000313" key="1">
    <source>
        <dbReference type="EMBL" id="CAD8885325.1"/>
    </source>
</evidence>
<dbReference type="EMBL" id="HBFR01017175">
    <property type="protein sequence ID" value="CAD8885325.1"/>
    <property type="molecule type" value="Transcribed_RNA"/>
</dbReference>
<proteinExistence type="predicted"/>
<accession>A0A7S1FT17</accession>
<name>A0A7S1FT17_9STRA</name>
<dbReference type="AlphaFoldDB" id="A0A7S1FT17"/>
<reference evidence="1" key="1">
    <citation type="submission" date="2021-01" db="EMBL/GenBank/DDBJ databases">
        <authorList>
            <person name="Corre E."/>
            <person name="Pelletier E."/>
            <person name="Niang G."/>
            <person name="Scheremetjew M."/>
            <person name="Finn R."/>
            <person name="Kale V."/>
            <person name="Holt S."/>
            <person name="Cochrane G."/>
            <person name="Meng A."/>
            <person name="Brown T."/>
            <person name="Cohen L."/>
        </authorList>
    </citation>
    <scope>NUCLEOTIDE SEQUENCE</scope>
    <source>
        <strain evidence="1">308</strain>
    </source>
</reference>
<sequence>MTPDYRNDDFVYEDEYNDNYTVETVQETIATFGDSTLRMGFSNKTVDDPLTRNLRKLGQKSKILRSSRRFEPDINKKLILLNEQGSSDSDATWQPIAPGIRKKIVSMKEPKYSMRSRRRKPKFNETQGNLEDEQIGGFVFCCGKG</sequence>